<proteinExistence type="predicted"/>
<keyword evidence="3" id="KW-1185">Reference proteome</keyword>
<organism evidence="2 3">
    <name type="scientific">Bizionia paragorgiae</name>
    <dbReference type="NCBI Taxonomy" id="283786"/>
    <lineage>
        <taxon>Bacteria</taxon>
        <taxon>Pseudomonadati</taxon>
        <taxon>Bacteroidota</taxon>
        <taxon>Flavobacteriia</taxon>
        <taxon>Flavobacteriales</taxon>
        <taxon>Flavobacteriaceae</taxon>
        <taxon>Bizionia</taxon>
    </lineage>
</organism>
<protein>
    <submittedName>
        <fullName evidence="2">Suppressor of fused protein (SUFU)</fullName>
    </submittedName>
</protein>
<dbReference type="InterPro" id="IPR020941">
    <property type="entry name" value="SUFU-like_domain"/>
</dbReference>
<feature type="domain" description="Suppressor of fused-like" evidence="1">
    <location>
        <begin position="219"/>
        <end position="367"/>
    </location>
</feature>
<dbReference type="Proteomes" id="UP000198846">
    <property type="component" value="Unassembled WGS sequence"/>
</dbReference>
<accession>A0A1H3XUT9</accession>
<dbReference type="AlphaFoldDB" id="A0A1H3XUT9"/>
<evidence type="ECO:0000313" key="2">
    <source>
        <dbReference type="EMBL" id="SEA03209.1"/>
    </source>
</evidence>
<gene>
    <name evidence="2" type="ORF">SAMN04487990_105186</name>
</gene>
<dbReference type="Pfam" id="PF05076">
    <property type="entry name" value="SUFU"/>
    <property type="match status" value="1"/>
</dbReference>
<evidence type="ECO:0000259" key="1">
    <source>
        <dbReference type="Pfam" id="PF05076"/>
    </source>
</evidence>
<sequence length="371" mass="42500">MNFFTKLFSSRSKALQKAQVLLEVQSPTCPITAIVEQDQRVAYFYLYGPEHLKYGIKSCWIRNLKKAPIKLETQLMNKGIPPMLPKAFCKFPEGQEKLDPKDLKVLWTEEGDAAALSLNDEVIAIIPSWSGQNGFYGYARDCKGEGNFAWELDKSNSFLDRIDQSQVYWESWDDSVTPFQKQQPEILKAYDLAYGKHDKYFAINGDTWPPRGLFLKQGEAVNLFATVGLSLLPMPVVERFAENRFKTNRIELGMILNGVLSEKDMQKLTEWISGQASIPWDNITFLGEGHTISFKPLDSMRFNTVVLTNSLDIFPKVKLERYRKSVVNFLWMVPISERERDHIINKGSAHVLEQLNAIGNEVFSIERDEVI</sequence>
<name>A0A1H3XUT9_BIZPA</name>
<dbReference type="RefSeq" id="WP_092133140.1">
    <property type="nucleotide sequence ID" value="NZ_FNQK01000005.1"/>
</dbReference>
<evidence type="ECO:0000313" key="3">
    <source>
        <dbReference type="Proteomes" id="UP000198846"/>
    </source>
</evidence>
<dbReference type="EMBL" id="FNQK01000005">
    <property type="protein sequence ID" value="SEA03209.1"/>
    <property type="molecule type" value="Genomic_DNA"/>
</dbReference>
<dbReference type="OrthoDB" id="333049at2"/>
<reference evidence="3" key="1">
    <citation type="submission" date="2016-10" db="EMBL/GenBank/DDBJ databases">
        <authorList>
            <person name="Varghese N."/>
            <person name="Submissions S."/>
        </authorList>
    </citation>
    <scope>NUCLEOTIDE SEQUENCE [LARGE SCALE GENOMIC DNA]</scope>
    <source>
        <strain evidence="3">DSM 23842</strain>
    </source>
</reference>